<name>A0A9P6KZ74_9MICR</name>
<dbReference type="PANTHER" id="PTHR24221">
    <property type="entry name" value="ATP-BINDING CASSETTE SUB-FAMILY B"/>
    <property type="match status" value="1"/>
</dbReference>
<evidence type="ECO:0000259" key="9">
    <source>
        <dbReference type="PROSITE" id="PS50893"/>
    </source>
</evidence>
<dbReference type="InterPro" id="IPR036640">
    <property type="entry name" value="ABC1_TM_sf"/>
</dbReference>
<dbReference type="GO" id="GO:0140359">
    <property type="term" value="F:ABC-type transporter activity"/>
    <property type="evidence" value="ECO:0007669"/>
    <property type="project" value="InterPro"/>
</dbReference>
<dbReference type="SUPFAM" id="SSF52540">
    <property type="entry name" value="P-loop containing nucleoside triphosphate hydrolases"/>
    <property type="match status" value="1"/>
</dbReference>
<keyword evidence="3" id="KW-0547">Nucleotide-binding</keyword>
<comment type="subcellular location">
    <subcellularLocation>
        <location evidence="1">Membrane</location>
        <topology evidence="1">Multi-pass membrane protein</topology>
    </subcellularLocation>
</comment>
<keyword evidence="5 8" id="KW-1133">Transmembrane helix</keyword>
<dbReference type="InterPro" id="IPR003439">
    <property type="entry name" value="ABC_transporter-like_ATP-bd"/>
</dbReference>
<evidence type="ECO:0000256" key="2">
    <source>
        <dbReference type="ARBA" id="ARBA00022692"/>
    </source>
</evidence>
<evidence type="ECO:0000313" key="10">
    <source>
        <dbReference type="EMBL" id="KAF9763234.1"/>
    </source>
</evidence>
<dbReference type="Proteomes" id="UP000740883">
    <property type="component" value="Unassembled WGS sequence"/>
</dbReference>
<dbReference type="InterPro" id="IPR027417">
    <property type="entry name" value="P-loop_NTPase"/>
</dbReference>
<comment type="caution">
    <text evidence="10">The sequence shown here is derived from an EMBL/GenBank/DDBJ whole genome shotgun (WGS) entry which is preliminary data.</text>
</comment>
<organism evidence="10 11">
    <name type="scientific">Nosema granulosis</name>
    <dbReference type="NCBI Taxonomy" id="83296"/>
    <lineage>
        <taxon>Eukaryota</taxon>
        <taxon>Fungi</taxon>
        <taxon>Fungi incertae sedis</taxon>
        <taxon>Microsporidia</taxon>
        <taxon>Nosematidae</taxon>
        <taxon>Nosema</taxon>
    </lineage>
</organism>
<dbReference type="GO" id="GO:0016020">
    <property type="term" value="C:membrane"/>
    <property type="evidence" value="ECO:0007669"/>
    <property type="project" value="UniProtKB-SubCell"/>
</dbReference>
<dbReference type="SMART" id="SM00382">
    <property type="entry name" value="AAA"/>
    <property type="match status" value="1"/>
</dbReference>
<dbReference type="Gene3D" id="3.40.50.300">
    <property type="entry name" value="P-loop containing nucleotide triphosphate hydrolases"/>
    <property type="match status" value="1"/>
</dbReference>
<dbReference type="OrthoDB" id="6500128at2759"/>
<dbReference type="PROSITE" id="PS50893">
    <property type="entry name" value="ABC_TRANSPORTER_2"/>
    <property type="match status" value="1"/>
</dbReference>
<protein>
    <submittedName>
        <fullName evidence="10">ABC transporter B family member 5</fullName>
    </submittedName>
</protein>
<comment type="similarity">
    <text evidence="7">Belongs to the ABC transporter superfamily. ABCB family. Heavy Metal importer (TC 3.A.1.210) subfamily.</text>
</comment>
<dbReference type="AlphaFoldDB" id="A0A9P6KZ74"/>
<feature type="domain" description="ABC transporter" evidence="9">
    <location>
        <begin position="340"/>
        <end position="557"/>
    </location>
</feature>
<dbReference type="Pfam" id="PF00664">
    <property type="entry name" value="ABC_membrane"/>
    <property type="match status" value="1"/>
</dbReference>
<sequence>MEHQTKNKTLTNWKILSLCVKYYLSEMNGTFLILSTIVLSVITRRFLNYVIKKSIYSINASSSIVTDIFKIYILSFVYSSLSALNDYILKTFNGVFQMKISIKALHHILKTESMGKIDLTSGKTQFAISEGSKAMSKLFKYLFVEIITKFTYLATDISLIHTRLGWAHVGFALLIAAISTIIHIKGAMITMECKKQLNEARGQCDKNVYEDIINFETIKAYQTENEQIGIYKKKMDPWKNAFLRHARVTIFLAFIHDVIFATTALGFNLFFWYKSESKQERFKDSYLCLRDLEQTIENISTMYRKYRESLVTSSMLIYYLDSIEGFSSGSTVKNRFIDRISFKKVDYKFKDISVLKEIDFELVLGDKKVIYGRNGSGKSTIFRLIMRLATPNSGTISIDGIDINQINMNDYRKLFTYVPQETNLFDDTIFNNLVYGNNKSFHRVIEECKKMNIHEDIIKLENGYNTVVGERGNCINGGLRQKIFYCRALLTDAPIFLFDEPTNNLDESSSNMLISLILGDPFKDKTVLVICHDHELVQRFPKVLNFVDGVLKETRNE</sequence>
<evidence type="ECO:0000256" key="7">
    <source>
        <dbReference type="ARBA" id="ARBA00024363"/>
    </source>
</evidence>
<keyword evidence="2 8" id="KW-0812">Transmembrane</keyword>
<dbReference type="EMBL" id="SBJO01000089">
    <property type="protein sequence ID" value="KAF9763234.1"/>
    <property type="molecule type" value="Genomic_DNA"/>
</dbReference>
<gene>
    <name evidence="10" type="primary">abcB5</name>
    <name evidence="10" type="ORF">NGRA_1415</name>
</gene>
<evidence type="ECO:0000256" key="1">
    <source>
        <dbReference type="ARBA" id="ARBA00004141"/>
    </source>
</evidence>
<dbReference type="GO" id="GO:0016887">
    <property type="term" value="F:ATP hydrolysis activity"/>
    <property type="evidence" value="ECO:0007669"/>
    <property type="project" value="InterPro"/>
</dbReference>
<dbReference type="Gene3D" id="1.20.1560.10">
    <property type="entry name" value="ABC transporter type 1, transmembrane domain"/>
    <property type="match status" value="1"/>
</dbReference>
<feature type="transmembrane region" description="Helical" evidence="8">
    <location>
        <begin position="166"/>
        <end position="184"/>
    </location>
</feature>
<keyword evidence="4" id="KW-0067">ATP-binding</keyword>
<dbReference type="InterPro" id="IPR039421">
    <property type="entry name" value="Type_1_exporter"/>
</dbReference>
<dbReference type="GO" id="GO:0005524">
    <property type="term" value="F:ATP binding"/>
    <property type="evidence" value="ECO:0007669"/>
    <property type="project" value="UniProtKB-KW"/>
</dbReference>
<keyword evidence="11" id="KW-1185">Reference proteome</keyword>
<proteinExistence type="inferred from homology"/>
<evidence type="ECO:0000256" key="6">
    <source>
        <dbReference type="ARBA" id="ARBA00023136"/>
    </source>
</evidence>
<keyword evidence="6 8" id="KW-0472">Membrane</keyword>
<dbReference type="PANTHER" id="PTHR24221:SF654">
    <property type="entry name" value="ATP-BINDING CASSETTE SUB-FAMILY B MEMBER 6"/>
    <property type="match status" value="1"/>
</dbReference>
<evidence type="ECO:0000256" key="8">
    <source>
        <dbReference type="SAM" id="Phobius"/>
    </source>
</evidence>
<dbReference type="Pfam" id="PF00005">
    <property type="entry name" value="ABC_tran"/>
    <property type="match status" value="1"/>
</dbReference>
<evidence type="ECO:0000256" key="5">
    <source>
        <dbReference type="ARBA" id="ARBA00022989"/>
    </source>
</evidence>
<accession>A0A9P6KZ74</accession>
<dbReference type="InterPro" id="IPR003593">
    <property type="entry name" value="AAA+_ATPase"/>
</dbReference>
<feature type="transmembrane region" description="Helical" evidence="8">
    <location>
        <begin position="31"/>
        <end position="51"/>
    </location>
</feature>
<feature type="transmembrane region" description="Helical" evidence="8">
    <location>
        <begin position="248"/>
        <end position="273"/>
    </location>
</feature>
<dbReference type="SUPFAM" id="SSF90123">
    <property type="entry name" value="ABC transporter transmembrane region"/>
    <property type="match status" value="1"/>
</dbReference>
<evidence type="ECO:0000313" key="11">
    <source>
        <dbReference type="Proteomes" id="UP000740883"/>
    </source>
</evidence>
<reference evidence="10 11" key="1">
    <citation type="journal article" date="2020" name="Genome Biol. Evol.">
        <title>Comparative genomics of strictly vertically transmitted, feminizing microsporidia endosymbionts of amphipod crustaceans.</title>
        <authorList>
            <person name="Cormier A."/>
            <person name="Chebbi M.A."/>
            <person name="Giraud I."/>
            <person name="Wattier R."/>
            <person name="Teixeira M."/>
            <person name="Gilbert C."/>
            <person name="Rigaud T."/>
            <person name="Cordaux R."/>
        </authorList>
    </citation>
    <scope>NUCLEOTIDE SEQUENCE [LARGE SCALE GENOMIC DNA]</scope>
    <source>
        <strain evidence="10 11">Ou3-Ou53</strain>
    </source>
</reference>
<evidence type="ECO:0000256" key="3">
    <source>
        <dbReference type="ARBA" id="ARBA00022741"/>
    </source>
</evidence>
<dbReference type="InterPro" id="IPR011527">
    <property type="entry name" value="ABC1_TM_dom"/>
</dbReference>
<evidence type="ECO:0000256" key="4">
    <source>
        <dbReference type="ARBA" id="ARBA00022840"/>
    </source>
</evidence>